<evidence type="ECO:0000313" key="8">
    <source>
        <dbReference type="EMBL" id="PJE78284.1"/>
    </source>
</evidence>
<evidence type="ECO:0000256" key="2">
    <source>
        <dbReference type="ARBA" id="ARBA00022448"/>
    </source>
</evidence>
<feature type="transmembrane region" description="Helical" evidence="7">
    <location>
        <begin position="476"/>
        <end position="496"/>
    </location>
</feature>
<name>A0A2H9T4Z3_9ZZZZ</name>
<feature type="transmembrane region" description="Helical" evidence="7">
    <location>
        <begin position="235"/>
        <end position="254"/>
    </location>
</feature>
<feature type="transmembrane region" description="Helical" evidence="7">
    <location>
        <begin position="56"/>
        <end position="75"/>
    </location>
</feature>
<proteinExistence type="predicted"/>
<keyword evidence="3" id="KW-1003">Cell membrane</keyword>
<evidence type="ECO:0000256" key="3">
    <source>
        <dbReference type="ARBA" id="ARBA00022475"/>
    </source>
</evidence>
<dbReference type="AlphaFoldDB" id="A0A2H9T4Z3"/>
<feature type="transmembrane region" description="Helical" evidence="7">
    <location>
        <begin position="147"/>
        <end position="167"/>
    </location>
</feature>
<feature type="transmembrane region" description="Helical" evidence="7">
    <location>
        <begin position="447"/>
        <end position="470"/>
    </location>
</feature>
<dbReference type="NCBIfam" id="TIGR00842">
    <property type="entry name" value="bcct"/>
    <property type="match status" value="1"/>
</dbReference>
<gene>
    <name evidence="8" type="ORF">CI610_02781</name>
</gene>
<evidence type="ECO:0000256" key="5">
    <source>
        <dbReference type="ARBA" id="ARBA00022989"/>
    </source>
</evidence>
<organism evidence="8">
    <name type="scientific">invertebrate metagenome</name>
    <dbReference type="NCBI Taxonomy" id="1711999"/>
    <lineage>
        <taxon>unclassified sequences</taxon>
        <taxon>metagenomes</taxon>
        <taxon>organismal metagenomes</taxon>
    </lineage>
</organism>
<evidence type="ECO:0000256" key="6">
    <source>
        <dbReference type="ARBA" id="ARBA00023136"/>
    </source>
</evidence>
<comment type="caution">
    <text evidence="8">The sequence shown here is derived from an EMBL/GenBank/DDBJ whole genome shotgun (WGS) entry which is preliminary data.</text>
</comment>
<feature type="transmembrane region" description="Helical" evidence="7">
    <location>
        <begin position="350"/>
        <end position="369"/>
    </location>
</feature>
<dbReference type="InterPro" id="IPR000060">
    <property type="entry name" value="BCCT_transptr"/>
</dbReference>
<dbReference type="GO" id="GO:0022857">
    <property type="term" value="F:transmembrane transporter activity"/>
    <property type="evidence" value="ECO:0007669"/>
    <property type="project" value="InterPro"/>
</dbReference>
<comment type="subcellular location">
    <subcellularLocation>
        <location evidence="1">Cell membrane</location>
        <topology evidence="1">Multi-pass membrane protein</topology>
    </subcellularLocation>
</comment>
<feature type="transmembrane region" description="Helical" evidence="7">
    <location>
        <begin position="187"/>
        <end position="215"/>
    </location>
</feature>
<accession>A0A2H9T4Z3</accession>
<dbReference type="EMBL" id="NSIT01000213">
    <property type="protein sequence ID" value="PJE78284.1"/>
    <property type="molecule type" value="Genomic_DNA"/>
</dbReference>
<protein>
    <submittedName>
        <fullName evidence="8">Glycine betaine transporter</fullName>
    </submittedName>
</protein>
<dbReference type="PANTHER" id="PTHR30047:SF7">
    <property type="entry name" value="HIGH-AFFINITY CHOLINE TRANSPORT PROTEIN"/>
    <property type="match status" value="1"/>
</dbReference>
<evidence type="ECO:0000256" key="1">
    <source>
        <dbReference type="ARBA" id="ARBA00004651"/>
    </source>
</evidence>
<dbReference type="Pfam" id="PF02028">
    <property type="entry name" value="BCCT"/>
    <property type="match status" value="1"/>
</dbReference>
<feature type="transmembrane region" description="Helical" evidence="7">
    <location>
        <begin position="266"/>
        <end position="286"/>
    </location>
</feature>
<reference evidence="8" key="1">
    <citation type="journal article" date="2017" name="Appl. Environ. Microbiol.">
        <title>Molecular characterization of an Endozoicomonas-like organism causing infection in king scallop Pecten maximus L.</title>
        <authorList>
            <person name="Cano I."/>
            <person name="van Aerle R."/>
            <person name="Ross S."/>
            <person name="Verner-Jeffreys D.W."/>
            <person name="Paley R.K."/>
            <person name="Rimmer G."/>
            <person name="Ryder D."/>
            <person name="Hooper P."/>
            <person name="Stone D."/>
            <person name="Feist S.W."/>
        </authorList>
    </citation>
    <scope>NUCLEOTIDE SEQUENCE</scope>
</reference>
<sequence length="657" mass="73075">MTEFQSVTSTDNRLKSPVFWISVVLISMAVGYTSLFPHKTQLYFGEIQSIITTNFSWFYILTVACFLICITFLCVSKYGDIKLGLDHTEPEYSFSSWFAMLFSAGMGVGLLYFGVSEPVMHYLSPPIEAAENIAAAKEAMAITFFHWGFHAWGIYAIVALILAFFSYRHGLPLSLRSALYPIVGDKIYGPIGHAVDIFAVLGTVAGIATALGLGASQVSSGLNYLFGMPVTPTTQTLLIVGITALSTLSVASGLNKGIRWLSEINLILAAVFLVLILCLGPTVQLLQMLVQNTGMYLSEIVYKTFNLYAYEPTDWIGGWTVFYWAFWLSCSPFVGIFIARISKGRTIREFIIGTLFVPVGLSFVWMTVFGNSAINLIANHGASQLGQLIQQDVSLALFRFLEYFPFAHFLSAISLIILVIFFVTTADSGAMVLDMLASGGSKKKSSVWYRVFWSCAVGVVAISLMFAGGLQALQTALITTALPFAIIVMIAMYGLIKALRIDVAKKESLVQTTLPPKVGMKPIPWQRRLSNLIEFPSQSDVHVFLKQRVISAMNSVKDELHKQGVESEVSFDAKKSIPNLLVLHGEEQDFIYRVSPRPYLQPSFTVSDDDSQKYFRAEVFLREGGQNYDIMGWTENQIIGDIIDQYERHMHFLHMLR</sequence>
<keyword evidence="5 7" id="KW-1133">Transmembrane helix</keyword>
<dbReference type="GO" id="GO:0005886">
    <property type="term" value="C:plasma membrane"/>
    <property type="evidence" value="ECO:0007669"/>
    <property type="project" value="UniProtKB-SubCell"/>
</dbReference>
<keyword evidence="4 7" id="KW-0812">Transmembrane</keyword>
<feature type="transmembrane region" description="Helical" evidence="7">
    <location>
        <begin position="18"/>
        <end position="36"/>
    </location>
</feature>
<evidence type="ECO:0000256" key="4">
    <source>
        <dbReference type="ARBA" id="ARBA00022692"/>
    </source>
</evidence>
<dbReference type="PANTHER" id="PTHR30047">
    <property type="entry name" value="HIGH-AFFINITY CHOLINE TRANSPORT PROTEIN-RELATED"/>
    <property type="match status" value="1"/>
</dbReference>
<feature type="transmembrane region" description="Helical" evidence="7">
    <location>
        <begin position="403"/>
        <end position="426"/>
    </location>
</feature>
<keyword evidence="2" id="KW-0813">Transport</keyword>
<keyword evidence="6 7" id="KW-0472">Membrane</keyword>
<feature type="transmembrane region" description="Helical" evidence="7">
    <location>
        <begin position="96"/>
        <end position="115"/>
    </location>
</feature>
<feature type="transmembrane region" description="Helical" evidence="7">
    <location>
        <begin position="316"/>
        <end position="338"/>
    </location>
</feature>
<evidence type="ECO:0000256" key="7">
    <source>
        <dbReference type="SAM" id="Phobius"/>
    </source>
</evidence>